<dbReference type="Pfam" id="PF03009">
    <property type="entry name" value="GDPD"/>
    <property type="match status" value="1"/>
</dbReference>
<dbReference type="InterPro" id="IPR030395">
    <property type="entry name" value="GP_PDE_dom"/>
</dbReference>
<name>A0ABW2U1F0_9BACT</name>
<dbReference type="RefSeq" id="WP_380200527.1">
    <property type="nucleotide sequence ID" value="NZ_JBHTEK010000001.1"/>
</dbReference>
<dbReference type="EMBL" id="JBHTEK010000001">
    <property type="protein sequence ID" value="MFC7666646.1"/>
    <property type="molecule type" value="Genomic_DNA"/>
</dbReference>
<feature type="region of interest" description="Disordered" evidence="1">
    <location>
        <begin position="1"/>
        <end position="21"/>
    </location>
</feature>
<feature type="domain" description="GP-PDE" evidence="2">
    <location>
        <begin position="14"/>
        <end position="230"/>
    </location>
</feature>
<evidence type="ECO:0000256" key="1">
    <source>
        <dbReference type="SAM" id="MobiDB-lite"/>
    </source>
</evidence>
<accession>A0ABW2U1F0</accession>
<organism evidence="3 4">
    <name type="scientific">Hymenobacter humi</name>
    <dbReference type="NCBI Taxonomy" id="1411620"/>
    <lineage>
        <taxon>Bacteria</taxon>
        <taxon>Pseudomonadati</taxon>
        <taxon>Bacteroidota</taxon>
        <taxon>Cytophagia</taxon>
        <taxon>Cytophagales</taxon>
        <taxon>Hymenobacteraceae</taxon>
        <taxon>Hymenobacter</taxon>
    </lineage>
</organism>
<evidence type="ECO:0000259" key="2">
    <source>
        <dbReference type="PROSITE" id="PS51704"/>
    </source>
</evidence>
<dbReference type="Gene3D" id="3.20.20.190">
    <property type="entry name" value="Phosphatidylinositol (PI) phosphodiesterase"/>
    <property type="match status" value="1"/>
</dbReference>
<dbReference type="SUPFAM" id="SSF51695">
    <property type="entry name" value="PLC-like phosphodiesterases"/>
    <property type="match status" value="1"/>
</dbReference>
<dbReference type="InterPro" id="IPR017946">
    <property type="entry name" value="PLC-like_Pdiesterase_TIM-brl"/>
</dbReference>
<proteinExistence type="predicted"/>
<protein>
    <submittedName>
        <fullName evidence="3">Glycerophosphodiester phosphodiesterase family protein</fullName>
    </submittedName>
</protein>
<feature type="compositionally biased region" description="Basic and acidic residues" evidence="1">
    <location>
        <begin position="1"/>
        <end position="18"/>
    </location>
</feature>
<evidence type="ECO:0000313" key="4">
    <source>
        <dbReference type="Proteomes" id="UP001596513"/>
    </source>
</evidence>
<sequence length="230" mass="25189">MAKLHLDRSFNPHPEVHGHRGCRGLRPENTLPAFLYALELGVDVIELDVVISADKQVVVSHEPWLNPSICLDSNGQFIPPSQARQLNLYPALRRNPAVRLRPTAASQLSRTTFSACLQAFADGGNCSPGGGHQALGRSPVGYSIEVKSSPDGDLIFHPGPEEFLALVLAEVDAAQIRSRTTLLCFDPRILRLAHHNQPNLATCLLLEADQPWHSSIEQARLSAHHFRAGL</sequence>
<evidence type="ECO:0000313" key="3">
    <source>
        <dbReference type="EMBL" id="MFC7666646.1"/>
    </source>
</evidence>
<comment type="caution">
    <text evidence="3">The sequence shown here is derived from an EMBL/GenBank/DDBJ whole genome shotgun (WGS) entry which is preliminary data.</text>
</comment>
<dbReference type="PANTHER" id="PTHR46211:SF14">
    <property type="entry name" value="GLYCEROPHOSPHODIESTER PHOSPHODIESTERASE"/>
    <property type="match status" value="1"/>
</dbReference>
<keyword evidence="4" id="KW-1185">Reference proteome</keyword>
<dbReference type="PANTHER" id="PTHR46211">
    <property type="entry name" value="GLYCEROPHOSPHORYL DIESTER PHOSPHODIESTERASE"/>
    <property type="match status" value="1"/>
</dbReference>
<dbReference type="PROSITE" id="PS51704">
    <property type="entry name" value="GP_PDE"/>
    <property type="match status" value="1"/>
</dbReference>
<gene>
    <name evidence="3" type="ORF">ACFQT0_03835</name>
</gene>
<reference evidence="4" key="1">
    <citation type="journal article" date="2019" name="Int. J. Syst. Evol. Microbiol.">
        <title>The Global Catalogue of Microorganisms (GCM) 10K type strain sequencing project: providing services to taxonomists for standard genome sequencing and annotation.</title>
        <authorList>
            <consortium name="The Broad Institute Genomics Platform"/>
            <consortium name="The Broad Institute Genome Sequencing Center for Infectious Disease"/>
            <person name="Wu L."/>
            <person name="Ma J."/>
        </authorList>
    </citation>
    <scope>NUCLEOTIDE SEQUENCE [LARGE SCALE GENOMIC DNA]</scope>
    <source>
        <strain evidence="4">JCM 19635</strain>
    </source>
</reference>
<dbReference type="Proteomes" id="UP001596513">
    <property type="component" value="Unassembled WGS sequence"/>
</dbReference>